<gene>
    <name evidence="1" type="ORF">ACFSBT_21290</name>
</gene>
<dbReference type="AlphaFoldDB" id="A0ABD6B1D8"/>
<reference evidence="1 2" key="1">
    <citation type="journal article" date="2019" name="Int. J. Syst. Evol. Microbiol.">
        <title>The Global Catalogue of Microorganisms (GCM) 10K type strain sequencing project: providing services to taxonomists for standard genome sequencing and annotation.</title>
        <authorList>
            <consortium name="The Broad Institute Genomics Platform"/>
            <consortium name="The Broad Institute Genome Sequencing Center for Infectious Disease"/>
            <person name="Wu L."/>
            <person name="Ma J."/>
        </authorList>
    </citation>
    <scope>NUCLEOTIDE SEQUENCE [LARGE SCALE GENOMIC DNA]</scope>
    <source>
        <strain evidence="1 2">CGMCC 1.12563</strain>
    </source>
</reference>
<organism evidence="1 2">
    <name type="scientific">Halomarina rubra</name>
    <dbReference type="NCBI Taxonomy" id="2071873"/>
    <lineage>
        <taxon>Archaea</taxon>
        <taxon>Methanobacteriati</taxon>
        <taxon>Methanobacteriota</taxon>
        <taxon>Stenosarchaea group</taxon>
        <taxon>Halobacteria</taxon>
        <taxon>Halobacteriales</taxon>
        <taxon>Natronomonadaceae</taxon>
        <taxon>Halomarina</taxon>
    </lineage>
</organism>
<dbReference type="EMBL" id="JBHUDC010000013">
    <property type="protein sequence ID" value="MFD1515824.1"/>
    <property type="molecule type" value="Genomic_DNA"/>
</dbReference>
<comment type="caution">
    <text evidence="1">The sequence shown here is derived from an EMBL/GenBank/DDBJ whole genome shotgun (WGS) entry which is preliminary data.</text>
</comment>
<evidence type="ECO:0000313" key="1">
    <source>
        <dbReference type="EMBL" id="MFD1515824.1"/>
    </source>
</evidence>
<keyword evidence="2" id="KW-1185">Reference proteome</keyword>
<protein>
    <submittedName>
        <fullName evidence="1">Uncharacterized protein</fullName>
    </submittedName>
</protein>
<name>A0ABD6B1D8_9EURY</name>
<evidence type="ECO:0000313" key="2">
    <source>
        <dbReference type="Proteomes" id="UP001597187"/>
    </source>
</evidence>
<proteinExistence type="predicted"/>
<dbReference type="RefSeq" id="WP_250875747.1">
    <property type="nucleotide sequence ID" value="NZ_JALXFV010000013.1"/>
</dbReference>
<dbReference type="Proteomes" id="UP001597187">
    <property type="component" value="Unassembled WGS sequence"/>
</dbReference>
<sequence length="127" mass="14944">MSGDGSAPKLQQSIPNRRWIEGHMRSLRFVEWDRFTFHEFEDGRVVVDVYGWIAREEDDYKDFLHVAFWPKSEDYSFTTSSDRYSEEIHQTITGEKPDTHNPCHRVEHTFNVGNAVELETKTLGDYS</sequence>
<accession>A0ABD6B1D8</accession>